<evidence type="ECO:0000313" key="1">
    <source>
        <dbReference type="EMBL" id="TYS63861.1"/>
    </source>
</evidence>
<comment type="caution">
    <text evidence="1">The sequence shown here is derived from an EMBL/GenBank/DDBJ whole genome shotgun (WGS) entry which is preliminary data.</text>
</comment>
<dbReference type="EMBL" id="VTES01000003">
    <property type="protein sequence ID" value="TYS63861.1"/>
    <property type="molecule type" value="Genomic_DNA"/>
</dbReference>
<accession>A0A5D4SMB3</accession>
<protein>
    <submittedName>
        <fullName evidence="1">Uncharacterized protein</fullName>
    </submittedName>
</protein>
<reference evidence="1 2" key="1">
    <citation type="submission" date="2019-08" db="EMBL/GenBank/DDBJ databases">
        <title>Bacillus genomes from the desert of Cuatro Cienegas, Coahuila.</title>
        <authorList>
            <person name="Olmedo-Alvarez G."/>
        </authorList>
    </citation>
    <scope>NUCLEOTIDE SEQUENCE [LARGE SCALE GENOMIC DNA]</scope>
    <source>
        <strain evidence="1 2">CH37_1T</strain>
    </source>
</reference>
<sequence>MSMEMKPEIKMALENISFEDRYRSLSARYKANSNDMEDRLESYEKDKVEEILNSLGYPAKFDKREKFFKLGVEYKSPDYKIWFNISVELGMTEFIWVVYHENEVQLGSPWSIYSRFLNPSGQRIKKPVYRSYEELEEILKEAILMYEDFKRELIKIYSPE</sequence>
<gene>
    <name evidence="1" type="ORF">FZD47_10125</name>
</gene>
<evidence type="ECO:0000313" key="2">
    <source>
        <dbReference type="Proteomes" id="UP000323732"/>
    </source>
</evidence>
<name>A0A5D4SMB3_9BACI</name>
<dbReference type="Proteomes" id="UP000323732">
    <property type="component" value="Unassembled WGS sequence"/>
</dbReference>
<dbReference type="AlphaFoldDB" id="A0A5D4SMB3"/>
<organism evidence="1 2">
    <name type="scientific">Bacillus infantis</name>
    <dbReference type="NCBI Taxonomy" id="324767"/>
    <lineage>
        <taxon>Bacteria</taxon>
        <taxon>Bacillati</taxon>
        <taxon>Bacillota</taxon>
        <taxon>Bacilli</taxon>
        <taxon>Bacillales</taxon>
        <taxon>Bacillaceae</taxon>
        <taxon>Bacillus</taxon>
    </lineage>
</organism>
<proteinExistence type="predicted"/>